<protein>
    <recommendedName>
        <fullName evidence="1">Sugar fermentation stimulation protein homolog</fullName>
    </recommendedName>
</protein>
<dbReference type="Gene3D" id="2.40.50.580">
    <property type="match status" value="1"/>
</dbReference>
<dbReference type="AlphaFoldDB" id="A0A0R3JVR3"/>
<name>A0A0R3JVR3_CALMK</name>
<proteinExistence type="inferred from homology"/>
<dbReference type="STRING" id="908809.ABG79_00944"/>
<dbReference type="RefSeq" id="WP_057977645.1">
    <property type="nucleotide sequence ID" value="NZ_LKHP01000004.1"/>
</dbReference>
<evidence type="ECO:0000256" key="1">
    <source>
        <dbReference type="HAMAP-Rule" id="MF_00095"/>
    </source>
</evidence>
<dbReference type="GO" id="GO:0003677">
    <property type="term" value="F:DNA binding"/>
    <property type="evidence" value="ECO:0007669"/>
    <property type="project" value="InterPro"/>
</dbReference>
<comment type="caution">
    <text evidence="4">The sequence shown here is derived from an EMBL/GenBank/DDBJ whole genome shotgun (WGS) entry which is preliminary data.</text>
</comment>
<evidence type="ECO:0000313" key="5">
    <source>
        <dbReference type="Proteomes" id="UP000052015"/>
    </source>
</evidence>
<reference evidence="4 5" key="1">
    <citation type="submission" date="2015-09" db="EMBL/GenBank/DDBJ databases">
        <title>Draft genome sequence of a Caloramator mitchellensis, a moderate thermophile from the Great Artesian Basin of Australia.</title>
        <authorList>
            <person name="Patel B.K."/>
        </authorList>
    </citation>
    <scope>NUCLEOTIDE SEQUENCE [LARGE SCALE GENOMIC DNA]</scope>
    <source>
        <strain evidence="4 5">VF08</strain>
    </source>
</reference>
<dbReference type="EMBL" id="LKHP01000004">
    <property type="protein sequence ID" value="KRQ87146.1"/>
    <property type="molecule type" value="Genomic_DNA"/>
</dbReference>
<keyword evidence="5" id="KW-1185">Reference proteome</keyword>
<dbReference type="Gene3D" id="3.40.1350.60">
    <property type="match status" value="1"/>
</dbReference>
<dbReference type="PANTHER" id="PTHR30545">
    <property type="entry name" value="SUGAR FERMENTATION STIMULATION PROTEIN A"/>
    <property type="match status" value="1"/>
</dbReference>
<dbReference type="Pfam" id="PF03749">
    <property type="entry name" value="SfsA"/>
    <property type="match status" value="1"/>
</dbReference>
<feature type="domain" description="SfsA N-terminal OB" evidence="3">
    <location>
        <begin position="15"/>
        <end position="80"/>
    </location>
</feature>
<dbReference type="Pfam" id="PF17746">
    <property type="entry name" value="SfsA_N"/>
    <property type="match status" value="1"/>
</dbReference>
<evidence type="ECO:0000313" key="4">
    <source>
        <dbReference type="EMBL" id="KRQ87146.1"/>
    </source>
</evidence>
<dbReference type="HAMAP" id="MF_00095">
    <property type="entry name" value="SfsA"/>
    <property type="match status" value="1"/>
</dbReference>
<dbReference type="OrthoDB" id="9802365at2"/>
<dbReference type="InterPro" id="IPR005224">
    <property type="entry name" value="SfsA"/>
</dbReference>
<dbReference type="CDD" id="cd22359">
    <property type="entry name" value="SfsA-like_bacterial"/>
    <property type="match status" value="1"/>
</dbReference>
<comment type="similarity">
    <text evidence="1">Belongs to the SfsA family.</text>
</comment>
<organism evidence="4 5">
    <name type="scientific">Caloramator mitchellensis</name>
    <dbReference type="NCBI Taxonomy" id="908809"/>
    <lineage>
        <taxon>Bacteria</taxon>
        <taxon>Bacillati</taxon>
        <taxon>Bacillota</taxon>
        <taxon>Clostridia</taxon>
        <taxon>Eubacteriales</taxon>
        <taxon>Clostridiaceae</taxon>
        <taxon>Caloramator</taxon>
    </lineage>
</organism>
<dbReference type="PATRIC" id="fig|908809.3.peg.956"/>
<sequence length="228" mass="26302">MGYKIIGEKVKAIFIERINRFEAKVLLNNEEIIVHVPNTGRLRELLVTNVVVYLLKSNSYKRKHQYTLMFVEKNNKLICINSALANRVVEEAIKEGALYLGEGILKREVIFYNSKFDLYIDGNEKAFIEVKCATFEEDGIAKFPDAPTERGRKHIYELIKAAEMGYKAKIIFIAFMDYAIRFEPYWEIDEEFAKVLSAANKKGVEILAYGCNISLEEISIKEKIDIKI</sequence>
<dbReference type="InterPro" id="IPR041465">
    <property type="entry name" value="SfsA_N"/>
</dbReference>
<dbReference type="NCBIfam" id="TIGR00230">
    <property type="entry name" value="sfsA"/>
    <property type="match status" value="1"/>
</dbReference>
<accession>A0A0R3JVR3</accession>
<dbReference type="PANTHER" id="PTHR30545:SF2">
    <property type="entry name" value="SUGAR FERMENTATION STIMULATION PROTEIN A"/>
    <property type="match status" value="1"/>
</dbReference>
<dbReference type="InterPro" id="IPR040452">
    <property type="entry name" value="SfsA_C"/>
</dbReference>
<evidence type="ECO:0000259" key="3">
    <source>
        <dbReference type="Pfam" id="PF17746"/>
    </source>
</evidence>
<feature type="domain" description="Sugar fermentation stimulation protein C-terminal" evidence="2">
    <location>
        <begin position="84"/>
        <end position="216"/>
    </location>
</feature>
<evidence type="ECO:0000259" key="2">
    <source>
        <dbReference type="Pfam" id="PF03749"/>
    </source>
</evidence>
<gene>
    <name evidence="1 4" type="primary">sfsA</name>
    <name evidence="4" type="ORF">ABG79_00944</name>
</gene>
<dbReference type="Proteomes" id="UP000052015">
    <property type="component" value="Unassembled WGS sequence"/>
</dbReference>